<reference evidence="1" key="2">
    <citation type="journal article" date="2015" name="Data Brief">
        <title>Shoot transcriptome of the giant reed, Arundo donax.</title>
        <authorList>
            <person name="Barrero R.A."/>
            <person name="Guerrero F.D."/>
            <person name="Moolhuijzen P."/>
            <person name="Goolsby J.A."/>
            <person name="Tidwell J."/>
            <person name="Bellgard S.E."/>
            <person name="Bellgard M.I."/>
        </authorList>
    </citation>
    <scope>NUCLEOTIDE SEQUENCE</scope>
    <source>
        <tissue evidence="1">Shoot tissue taken approximately 20 cm above the soil surface</tissue>
    </source>
</reference>
<dbReference type="AlphaFoldDB" id="A0A0A9EII3"/>
<reference evidence="1" key="1">
    <citation type="submission" date="2014-09" db="EMBL/GenBank/DDBJ databases">
        <authorList>
            <person name="Magalhaes I.L.F."/>
            <person name="Oliveira U."/>
            <person name="Santos F.R."/>
            <person name="Vidigal T.H.D.A."/>
            <person name="Brescovit A.D."/>
            <person name="Santos A.J."/>
        </authorList>
    </citation>
    <scope>NUCLEOTIDE SEQUENCE</scope>
    <source>
        <tissue evidence="1">Shoot tissue taken approximately 20 cm above the soil surface</tissue>
    </source>
</reference>
<protein>
    <submittedName>
        <fullName evidence="1">Uncharacterized protein</fullName>
    </submittedName>
</protein>
<proteinExistence type="predicted"/>
<organism evidence="1">
    <name type="scientific">Arundo donax</name>
    <name type="common">Giant reed</name>
    <name type="synonym">Donax arundinaceus</name>
    <dbReference type="NCBI Taxonomy" id="35708"/>
    <lineage>
        <taxon>Eukaryota</taxon>
        <taxon>Viridiplantae</taxon>
        <taxon>Streptophyta</taxon>
        <taxon>Embryophyta</taxon>
        <taxon>Tracheophyta</taxon>
        <taxon>Spermatophyta</taxon>
        <taxon>Magnoliopsida</taxon>
        <taxon>Liliopsida</taxon>
        <taxon>Poales</taxon>
        <taxon>Poaceae</taxon>
        <taxon>PACMAD clade</taxon>
        <taxon>Arundinoideae</taxon>
        <taxon>Arundineae</taxon>
        <taxon>Arundo</taxon>
    </lineage>
</organism>
<name>A0A0A9EII3_ARUDO</name>
<evidence type="ECO:0000313" key="1">
    <source>
        <dbReference type="EMBL" id="JAD98833.1"/>
    </source>
</evidence>
<sequence>MRLYWSVDVCVSIVLELFPSLMQRRTALLSI</sequence>
<dbReference type="EMBL" id="GBRH01199062">
    <property type="protein sequence ID" value="JAD98833.1"/>
    <property type="molecule type" value="Transcribed_RNA"/>
</dbReference>
<accession>A0A0A9EII3</accession>